<organism evidence="6 7">
    <name type="scientific">Gloeophyllum trabeum (strain ATCC 11539 / FP-39264 / Madison 617)</name>
    <name type="common">Brown rot fungus</name>
    <dbReference type="NCBI Taxonomy" id="670483"/>
    <lineage>
        <taxon>Eukaryota</taxon>
        <taxon>Fungi</taxon>
        <taxon>Dikarya</taxon>
        <taxon>Basidiomycota</taxon>
        <taxon>Agaricomycotina</taxon>
        <taxon>Agaricomycetes</taxon>
        <taxon>Gloeophyllales</taxon>
        <taxon>Gloeophyllaceae</taxon>
        <taxon>Gloeophyllum</taxon>
    </lineage>
</organism>
<sequence>MRPDKQVTPNPSHRLRSHASPVHVACFSEDNKRIYTGDGSGWVMITSTRTLRALASWKAHADSLLGIQEWEDSIITHARDNKLYVWKSLHEARMALGGSAALPGLQTPSLLYAMDVNALNYCRFSLCPLPPPRRTGEISALLAVPNLIESSLADVWTLPSPQRLHAAIGKTEWFSTPAADGHGGSKSGIIMSMHLFLTDTGELRILLGYENGAVTMWRYSRTDNETSVEGVGWESIWSHKLHLESVMAMAVTPDNSVALTVSADHIIGRYDLRTPEVAIQNACVAHKTKSIGHSTIAIRDDGRICAVGGWDGKIRLYSTKTLKPLGTLTLHKNACQALAFARYTARPAEKHATPTGSEDALGEDDDMTEEEREERTRWLVSGGRDCRVAIWPLMSFAKT</sequence>
<evidence type="ECO:0000256" key="2">
    <source>
        <dbReference type="ARBA" id="ARBA00022737"/>
    </source>
</evidence>
<dbReference type="eggNOG" id="KOG0322">
    <property type="taxonomic scope" value="Eukaryota"/>
</dbReference>
<protein>
    <recommendedName>
        <fullName evidence="4">ASTRA-associated protein 1</fullName>
    </recommendedName>
</protein>
<dbReference type="Pfam" id="PF00400">
    <property type="entry name" value="WD40"/>
    <property type="match status" value="1"/>
</dbReference>
<keyword evidence="2" id="KW-0677">Repeat</keyword>
<accession>S7PZB3</accession>
<dbReference type="EMBL" id="KB469307">
    <property type="protein sequence ID" value="EPQ52637.1"/>
    <property type="molecule type" value="Genomic_DNA"/>
</dbReference>
<reference evidence="6 7" key="1">
    <citation type="journal article" date="2012" name="Science">
        <title>The Paleozoic origin of enzymatic lignin decomposition reconstructed from 31 fungal genomes.</title>
        <authorList>
            <person name="Floudas D."/>
            <person name="Binder M."/>
            <person name="Riley R."/>
            <person name="Barry K."/>
            <person name="Blanchette R.A."/>
            <person name="Henrissat B."/>
            <person name="Martinez A.T."/>
            <person name="Otillar R."/>
            <person name="Spatafora J.W."/>
            <person name="Yadav J.S."/>
            <person name="Aerts A."/>
            <person name="Benoit I."/>
            <person name="Boyd A."/>
            <person name="Carlson A."/>
            <person name="Copeland A."/>
            <person name="Coutinho P.M."/>
            <person name="de Vries R.P."/>
            <person name="Ferreira P."/>
            <person name="Findley K."/>
            <person name="Foster B."/>
            <person name="Gaskell J."/>
            <person name="Glotzer D."/>
            <person name="Gorecki P."/>
            <person name="Heitman J."/>
            <person name="Hesse C."/>
            <person name="Hori C."/>
            <person name="Igarashi K."/>
            <person name="Jurgens J.A."/>
            <person name="Kallen N."/>
            <person name="Kersten P."/>
            <person name="Kohler A."/>
            <person name="Kuees U."/>
            <person name="Kumar T.K.A."/>
            <person name="Kuo A."/>
            <person name="LaButti K."/>
            <person name="Larrondo L.F."/>
            <person name="Lindquist E."/>
            <person name="Ling A."/>
            <person name="Lombard V."/>
            <person name="Lucas S."/>
            <person name="Lundell T."/>
            <person name="Martin R."/>
            <person name="McLaughlin D.J."/>
            <person name="Morgenstern I."/>
            <person name="Morin E."/>
            <person name="Murat C."/>
            <person name="Nagy L.G."/>
            <person name="Nolan M."/>
            <person name="Ohm R.A."/>
            <person name="Patyshakuliyeva A."/>
            <person name="Rokas A."/>
            <person name="Ruiz-Duenas F.J."/>
            <person name="Sabat G."/>
            <person name="Salamov A."/>
            <person name="Samejima M."/>
            <person name="Schmutz J."/>
            <person name="Slot J.C."/>
            <person name="St John F."/>
            <person name="Stenlid J."/>
            <person name="Sun H."/>
            <person name="Sun S."/>
            <person name="Syed K."/>
            <person name="Tsang A."/>
            <person name="Wiebenga A."/>
            <person name="Young D."/>
            <person name="Pisabarro A."/>
            <person name="Eastwood D.C."/>
            <person name="Martin F."/>
            <person name="Cullen D."/>
            <person name="Grigoriev I.V."/>
            <person name="Hibbett D.S."/>
        </authorList>
    </citation>
    <scope>NUCLEOTIDE SEQUENCE [LARGE SCALE GENOMIC DNA]</scope>
    <source>
        <strain evidence="6 7">ATCC 11539</strain>
    </source>
</reference>
<evidence type="ECO:0000256" key="4">
    <source>
        <dbReference type="ARBA" id="ARBA00040563"/>
    </source>
</evidence>
<dbReference type="InterPro" id="IPR001680">
    <property type="entry name" value="WD40_rpt"/>
</dbReference>
<dbReference type="Proteomes" id="UP000030669">
    <property type="component" value="Unassembled WGS sequence"/>
</dbReference>
<gene>
    <name evidence="6" type="ORF">GLOTRDRAFT_47083</name>
</gene>
<feature type="compositionally biased region" description="Acidic residues" evidence="5">
    <location>
        <begin position="360"/>
        <end position="372"/>
    </location>
</feature>
<name>S7PZB3_GLOTA</name>
<comment type="similarity">
    <text evidence="3">Belongs to the WD repeat ASA1 family.</text>
</comment>
<dbReference type="SMART" id="SM00320">
    <property type="entry name" value="WD40"/>
    <property type="match status" value="4"/>
</dbReference>
<dbReference type="InterPro" id="IPR011047">
    <property type="entry name" value="Quinoprotein_ADH-like_sf"/>
</dbReference>
<dbReference type="OrthoDB" id="7668193at2759"/>
<evidence type="ECO:0000313" key="6">
    <source>
        <dbReference type="EMBL" id="EPQ52637.1"/>
    </source>
</evidence>
<dbReference type="GeneID" id="19306481"/>
<evidence type="ECO:0000256" key="5">
    <source>
        <dbReference type="SAM" id="MobiDB-lite"/>
    </source>
</evidence>
<dbReference type="Gene3D" id="2.130.10.10">
    <property type="entry name" value="YVTN repeat-like/Quinoprotein amine dehydrogenase"/>
    <property type="match status" value="2"/>
</dbReference>
<dbReference type="HOGENOM" id="CLU_041940_0_2_1"/>
<dbReference type="PANTHER" id="PTHR19854">
    <property type="entry name" value="TRANSDUCIN BETA-LIKE 3"/>
    <property type="match status" value="1"/>
</dbReference>
<evidence type="ECO:0000256" key="1">
    <source>
        <dbReference type="ARBA" id="ARBA00022574"/>
    </source>
</evidence>
<dbReference type="STRING" id="670483.S7PZB3"/>
<keyword evidence="1" id="KW-0853">WD repeat</keyword>
<keyword evidence="7" id="KW-1185">Reference proteome</keyword>
<evidence type="ECO:0000256" key="3">
    <source>
        <dbReference type="ARBA" id="ARBA00037931"/>
    </source>
</evidence>
<evidence type="ECO:0000313" key="7">
    <source>
        <dbReference type="Proteomes" id="UP000030669"/>
    </source>
</evidence>
<dbReference type="KEGG" id="gtr:GLOTRDRAFT_47083"/>
<dbReference type="AlphaFoldDB" id="S7PZB3"/>
<dbReference type="RefSeq" id="XP_007868720.1">
    <property type="nucleotide sequence ID" value="XM_007870529.1"/>
</dbReference>
<dbReference type="PANTHER" id="PTHR19854:SF1">
    <property type="entry name" value="GUANINE NUCLEOTIDE-BINDING PROTEIN SUBUNIT BETA-LIKE PROTEIN 1"/>
    <property type="match status" value="1"/>
</dbReference>
<dbReference type="SUPFAM" id="SSF50998">
    <property type="entry name" value="Quinoprotein alcohol dehydrogenase-like"/>
    <property type="match status" value="1"/>
</dbReference>
<dbReference type="OMA" id="YQRQSMQ"/>
<feature type="region of interest" description="Disordered" evidence="5">
    <location>
        <begin position="349"/>
        <end position="377"/>
    </location>
</feature>
<proteinExistence type="inferred from homology"/>
<dbReference type="InterPro" id="IPR015943">
    <property type="entry name" value="WD40/YVTN_repeat-like_dom_sf"/>
</dbReference>